<evidence type="ECO:0000256" key="2">
    <source>
        <dbReference type="SAM" id="Phobius"/>
    </source>
</evidence>
<keyword evidence="4" id="KW-1185">Reference proteome</keyword>
<dbReference type="Proteomes" id="UP001143347">
    <property type="component" value="Unassembled WGS sequence"/>
</dbReference>
<feature type="transmembrane region" description="Helical" evidence="2">
    <location>
        <begin position="221"/>
        <end position="243"/>
    </location>
</feature>
<gene>
    <name evidence="3" type="ORF">OSB52_23545</name>
</gene>
<sequence length="484" mass="52102">MASPTLAPAPPASAEHTAEAARTTPPRWLRWATLITLIVVALVIRMQFLDIETLDYRAFLSRWYETLDTQGFGAFREKFADYNYPYLYLIWILTALNMPALIGIKAISIAFDVLMAFFAYRIVALRTPRFSLRALAFGIVLLLPSVIANSAYWGQADAIYSAFVLGGVYFLMRAMRATPQSSRMNSIWACVMFGVAIAFKLQAVFVMPALLWLLIRRRLPWYSLLAIPIVYVLLDLPALVAGAPWHEALTVYLDQTGSYQQLTLGAANLYQLIPVSGDVTWLAHLGIAVAAAIIVAFLVWSVWKRPAVTPTSILAVATASSVLVPFLLPAMHDRYFYTAEILSVVLAFYLPLRFVLIPVLIQAAAIGVYHASLTGDQGQLMGGPGGGAAARPGGPGGGAAFDGTVAGGPGRGDRGASSGPGSSGQGPSRGDDGYSSGRGNAALSIYASMMGLAALGVVYAVFDVVRRGRARNERDTGSPFRNRP</sequence>
<feature type="transmembrane region" description="Helical" evidence="2">
    <location>
        <begin position="88"/>
        <end position="120"/>
    </location>
</feature>
<accession>A0A9X3D986</accession>
<feature type="transmembrane region" description="Helical" evidence="2">
    <location>
        <begin position="132"/>
        <end position="152"/>
    </location>
</feature>
<dbReference type="RefSeq" id="WP_266063742.1">
    <property type="nucleotide sequence ID" value="NZ_JAPKFM010000039.1"/>
</dbReference>
<name>A0A9X3D986_9ACTN</name>
<proteinExistence type="predicted"/>
<feature type="transmembrane region" description="Helical" evidence="2">
    <location>
        <begin position="28"/>
        <end position="48"/>
    </location>
</feature>
<feature type="transmembrane region" description="Helical" evidence="2">
    <location>
        <begin position="281"/>
        <end position="303"/>
    </location>
</feature>
<feature type="transmembrane region" description="Helical" evidence="2">
    <location>
        <begin position="309"/>
        <end position="328"/>
    </location>
</feature>
<feature type="region of interest" description="Disordered" evidence="1">
    <location>
        <begin position="1"/>
        <end position="21"/>
    </location>
</feature>
<keyword evidence="2" id="KW-0812">Transmembrane</keyword>
<comment type="caution">
    <text evidence="3">The sequence shown here is derived from an EMBL/GenBank/DDBJ whole genome shotgun (WGS) entry which is preliminary data.</text>
</comment>
<keyword evidence="2" id="KW-0472">Membrane</keyword>
<feature type="region of interest" description="Disordered" evidence="1">
    <location>
        <begin position="383"/>
        <end position="434"/>
    </location>
</feature>
<organism evidence="3 4">
    <name type="scientific">Gordonia aquimaris</name>
    <dbReference type="NCBI Taxonomy" id="2984863"/>
    <lineage>
        <taxon>Bacteria</taxon>
        <taxon>Bacillati</taxon>
        <taxon>Actinomycetota</taxon>
        <taxon>Actinomycetes</taxon>
        <taxon>Mycobacteriales</taxon>
        <taxon>Gordoniaceae</taxon>
        <taxon>Gordonia</taxon>
    </lineage>
</organism>
<feature type="transmembrane region" description="Helical" evidence="2">
    <location>
        <begin position="158"/>
        <end position="175"/>
    </location>
</feature>
<feature type="transmembrane region" description="Helical" evidence="2">
    <location>
        <begin position="441"/>
        <end position="462"/>
    </location>
</feature>
<feature type="compositionally biased region" description="Low complexity" evidence="1">
    <location>
        <begin position="415"/>
        <end position="434"/>
    </location>
</feature>
<dbReference type="AlphaFoldDB" id="A0A9X3D986"/>
<reference evidence="3" key="1">
    <citation type="submission" date="2022-10" db="EMBL/GenBank/DDBJ databases">
        <title>WGS of marine actinomycetes from Thailand.</title>
        <authorList>
            <person name="Thawai C."/>
        </authorList>
    </citation>
    <scope>NUCLEOTIDE SEQUENCE</scope>
    <source>
        <strain evidence="3">SW21</strain>
    </source>
</reference>
<protein>
    <recommendedName>
        <fullName evidence="5">DUF2029 domain-containing protein</fullName>
    </recommendedName>
</protein>
<dbReference type="EMBL" id="JAPKFM010000039">
    <property type="protein sequence ID" value="MCX2967052.1"/>
    <property type="molecule type" value="Genomic_DNA"/>
</dbReference>
<evidence type="ECO:0000313" key="3">
    <source>
        <dbReference type="EMBL" id="MCX2967052.1"/>
    </source>
</evidence>
<feature type="transmembrane region" description="Helical" evidence="2">
    <location>
        <begin position="187"/>
        <end position="215"/>
    </location>
</feature>
<evidence type="ECO:0000256" key="1">
    <source>
        <dbReference type="SAM" id="MobiDB-lite"/>
    </source>
</evidence>
<evidence type="ECO:0000313" key="4">
    <source>
        <dbReference type="Proteomes" id="UP001143347"/>
    </source>
</evidence>
<evidence type="ECO:0008006" key="5">
    <source>
        <dbReference type="Google" id="ProtNLM"/>
    </source>
</evidence>
<feature type="compositionally biased region" description="Gly residues" evidence="1">
    <location>
        <begin position="383"/>
        <end position="410"/>
    </location>
</feature>
<keyword evidence="2" id="KW-1133">Transmembrane helix</keyword>